<organism evidence="4 5">
    <name type="scientific">OM182 bacterium</name>
    <dbReference type="NCBI Taxonomy" id="2510334"/>
    <lineage>
        <taxon>Bacteria</taxon>
        <taxon>Pseudomonadati</taxon>
        <taxon>Pseudomonadota</taxon>
        <taxon>Gammaproteobacteria</taxon>
        <taxon>OMG group</taxon>
        <taxon>OM182 clade</taxon>
    </lineage>
</organism>
<dbReference type="InterPro" id="IPR029045">
    <property type="entry name" value="ClpP/crotonase-like_dom_sf"/>
</dbReference>
<dbReference type="Gene3D" id="3.90.226.10">
    <property type="entry name" value="2-enoyl-CoA Hydratase, Chain A, domain 1"/>
    <property type="match status" value="2"/>
</dbReference>
<dbReference type="InterPro" id="IPR011763">
    <property type="entry name" value="COA_CT_C"/>
</dbReference>
<evidence type="ECO:0000313" key="5">
    <source>
        <dbReference type="Proteomes" id="UP000316199"/>
    </source>
</evidence>
<dbReference type="PROSITE" id="PS50980">
    <property type="entry name" value="COA_CT_NTER"/>
    <property type="match status" value="1"/>
</dbReference>
<evidence type="ECO:0000259" key="3">
    <source>
        <dbReference type="PROSITE" id="PS50989"/>
    </source>
</evidence>
<dbReference type="PANTHER" id="PTHR22855:SF46">
    <property type="entry name" value="METHYLCROTONOYL-COA CARBOXYLASE"/>
    <property type="match status" value="1"/>
</dbReference>
<feature type="region of interest" description="Disordered" evidence="1">
    <location>
        <begin position="149"/>
        <end position="177"/>
    </location>
</feature>
<dbReference type="SUPFAM" id="SSF52096">
    <property type="entry name" value="ClpP/crotonase"/>
    <property type="match status" value="2"/>
</dbReference>
<dbReference type="InterPro" id="IPR034733">
    <property type="entry name" value="AcCoA_carboxyl_beta"/>
</dbReference>
<evidence type="ECO:0000259" key="2">
    <source>
        <dbReference type="PROSITE" id="PS50980"/>
    </source>
</evidence>
<dbReference type="AlphaFoldDB" id="A0A520RZ15"/>
<dbReference type="EMBL" id="SHAG01000034">
    <property type="protein sequence ID" value="RZO75456.1"/>
    <property type="molecule type" value="Genomic_DNA"/>
</dbReference>
<dbReference type="Pfam" id="PF01039">
    <property type="entry name" value="Carboxyl_trans"/>
    <property type="match status" value="2"/>
</dbReference>
<gene>
    <name evidence="4" type="ORF">EVA68_06925</name>
</gene>
<feature type="domain" description="CoA carboxyltransferase C-terminal" evidence="3">
    <location>
        <begin position="300"/>
        <end position="541"/>
    </location>
</feature>
<comment type="caution">
    <text evidence="4">The sequence shown here is derived from an EMBL/GenBank/DDBJ whole genome shotgun (WGS) entry which is preliminary data.</text>
</comment>
<dbReference type="PROSITE" id="PS50989">
    <property type="entry name" value="COA_CT_CTER"/>
    <property type="match status" value="1"/>
</dbReference>
<evidence type="ECO:0000256" key="1">
    <source>
        <dbReference type="SAM" id="MobiDB-lite"/>
    </source>
</evidence>
<dbReference type="InterPro" id="IPR045190">
    <property type="entry name" value="MCCB/AccD1-like"/>
</dbReference>
<dbReference type="InterPro" id="IPR011762">
    <property type="entry name" value="COA_CT_N"/>
</dbReference>
<dbReference type="Proteomes" id="UP000316199">
    <property type="component" value="Unassembled WGS sequence"/>
</dbReference>
<evidence type="ECO:0000313" key="4">
    <source>
        <dbReference type="EMBL" id="RZO75456.1"/>
    </source>
</evidence>
<accession>A0A520RZ15</accession>
<reference evidence="4 5" key="1">
    <citation type="submission" date="2019-02" db="EMBL/GenBank/DDBJ databases">
        <title>Prokaryotic population dynamics and viral predation in marine succession experiment using metagenomics: the confinement effect.</title>
        <authorList>
            <person name="Haro-Moreno J.M."/>
            <person name="Rodriguez-Valera F."/>
            <person name="Lopez-Perez M."/>
        </authorList>
    </citation>
    <scope>NUCLEOTIDE SEQUENCE [LARGE SCALE GENOMIC DNA]</scope>
    <source>
        <strain evidence="4">MED-G157</strain>
    </source>
</reference>
<name>A0A520RZ15_9GAMM</name>
<dbReference type="GO" id="GO:0016874">
    <property type="term" value="F:ligase activity"/>
    <property type="evidence" value="ECO:0007669"/>
    <property type="project" value="InterPro"/>
</dbReference>
<dbReference type="PANTHER" id="PTHR22855">
    <property type="entry name" value="ACETYL, PROPIONYL, PYRUVATE, AND GLUTACONYL CARBOXYLASE-RELATED"/>
    <property type="match status" value="1"/>
</dbReference>
<dbReference type="FunFam" id="3.90.226.10:FF:000021">
    <property type="entry name" value="Acetyl-CoA carboxylase carboxyltransferase subunit"/>
    <property type="match status" value="1"/>
</dbReference>
<proteinExistence type="predicted"/>
<feature type="domain" description="CoA carboxyltransferase N-terminal" evidence="2">
    <location>
        <begin position="22"/>
        <end position="300"/>
    </location>
</feature>
<sequence>MQVIKSKLNVRSDEYRSNREEMLNELDFIATLHSEAAQGGGKEAMERLRSRNKLPLRQRIALVLDRDSPFFEVSPLAAYNSHVKTGSGFIVGIGVIADTECVILGHDPSVRAGAFNAWNSKKLMRGIEIARTNRLPYVQFVESAGADLRGRSGSDGGSRRAASGESESPEKRIKTPAATSHFAESGRLFYEITELSQMRIPSVSVVFGASAAGGAYQPGMSDYNIFIKKQSKVFLGSPPLVKMATGEDANAEDLGGAEMHTQVSGLGDYLAEDEHDGIRMCREVIAHLNWRKWGPGPSLPSDPPVYDAEELLGIVNRDLTKPFDMREVIARIVDGSRFEEFKPRYGSTLVTGWASIDGYPIGIIGNNGPLMSEAAEKATQFIQLCNQIDTPLLFLHNITGYIVGTDFERGGITKNGSKMINAVANSTVPHFSVIPAASYGAGNYGMSGRAYGTRFTFIWPTAKIAVMGPKQQAGVMTIVGRQSAERRGEVFDEEADKKRVAAVESTLEEASLALLATSAISDDGLIDPRDTRSHLSISLSAVHNNKVEGAKGFGVWRM</sequence>
<protein>
    <submittedName>
        <fullName evidence="4">Acyl-CoA carboxylase subunit beta</fullName>
    </submittedName>
</protein>